<protein>
    <submittedName>
        <fullName evidence="1">Uncharacterized protein</fullName>
    </submittedName>
</protein>
<sequence length="278" mass="30045">MGRVNEAVQDNMTGKSLLGLESGMVKIDGNPCRLQSVSEYKFIYARTPRVELSTPTHIRMNMLGSAFLALVGVIGVQAQPLSVTLAPVNDCAALPKWNKATNIAGPWTIRVDGCRNGTSPRGDCSIEGFTASCDVTRSADETGIEKGSIVISNRPQNVKTQLRCNGALQTVEALVPSGAGALDWHAVAIDTNPSTGEIEWGMGTKDTQPVQVYRQYVHGSPVNGLFLGSKGQTNWVVHHSGLGLSNVDRMPFWFLRLLNKDSELWSGEFETSIRIDGS</sequence>
<evidence type="ECO:0000313" key="1">
    <source>
        <dbReference type="EMBL" id="KAJ5217969.1"/>
    </source>
</evidence>
<gene>
    <name evidence="1" type="ORF">N7498_000068</name>
</gene>
<reference evidence="1" key="1">
    <citation type="submission" date="2022-12" db="EMBL/GenBank/DDBJ databases">
        <authorList>
            <person name="Petersen C."/>
        </authorList>
    </citation>
    <scope>NUCLEOTIDE SEQUENCE</scope>
    <source>
        <strain evidence="1">IBT 15544</strain>
    </source>
</reference>
<dbReference type="EMBL" id="JAPQKR010000004">
    <property type="protein sequence ID" value="KAJ5217969.1"/>
    <property type="molecule type" value="Genomic_DNA"/>
</dbReference>
<dbReference type="RefSeq" id="XP_058312542.1">
    <property type="nucleotide sequence ID" value="XM_058447131.1"/>
</dbReference>
<name>A0A9W9TD20_9EURO</name>
<accession>A0A9W9TD20</accession>
<organism evidence="1 2">
    <name type="scientific">Penicillium cinerascens</name>
    <dbReference type="NCBI Taxonomy" id="70096"/>
    <lineage>
        <taxon>Eukaryota</taxon>
        <taxon>Fungi</taxon>
        <taxon>Dikarya</taxon>
        <taxon>Ascomycota</taxon>
        <taxon>Pezizomycotina</taxon>
        <taxon>Eurotiomycetes</taxon>
        <taxon>Eurotiomycetidae</taxon>
        <taxon>Eurotiales</taxon>
        <taxon>Aspergillaceae</taxon>
        <taxon>Penicillium</taxon>
    </lineage>
</organism>
<dbReference type="AlphaFoldDB" id="A0A9W9TD20"/>
<evidence type="ECO:0000313" key="2">
    <source>
        <dbReference type="Proteomes" id="UP001150904"/>
    </source>
</evidence>
<dbReference type="GeneID" id="83174431"/>
<reference evidence="1" key="2">
    <citation type="journal article" date="2023" name="IMA Fungus">
        <title>Comparative genomic study of the Penicillium genus elucidates a diverse pangenome and 15 lateral gene transfer events.</title>
        <authorList>
            <person name="Petersen C."/>
            <person name="Sorensen T."/>
            <person name="Nielsen M.R."/>
            <person name="Sondergaard T.E."/>
            <person name="Sorensen J.L."/>
            <person name="Fitzpatrick D.A."/>
            <person name="Frisvad J.C."/>
            <person name="Nielsen K.L."/>
        </authorList>
    </citation>
    <scope>NUCLEOTIDE SEQUENCE</scope>
    <source>
        <strain evidence="1">IBT 15544</strain>
    </source>
</reference>
<proteinExistence type="predicted"/>
<dbReference type="Proteomes" id="UP001150904">
    <property type="component" value="Unassembled WGS sequence"/>
</dbReference>
<comment type="caution">
    <text evidence="1">The sequence shown here is derived from an EMBL/GenBank/DDBJ whole genome shotgun (WGS) entry which is preliminary data.</text>
</comment>
<dbReference type="OrthoDB" id="3545468at2759"/>
<keyword evidence="2" id="KW-1185">Reference proteome</keyword>